<keyword evidence="3" id="KW-1185">Reference proteome</keyword>
<evidence type="ECO:0000256" key="1">
    <source>
        <dbReference type="SAM" id="Phobius"/>
    </source>
</evidence>
<feature type="transmembrane region" description="Helical" evidence="1">
    <location>
        <begin position="6"/>
        <end position="33"/>
    </location>
</feature>
<protein>
    <recommendedName>
        <fullName evidence="4">Tfp pilus assembly protein PilX</fullName>
    </recommendedName>
</protein>
<dbReference type="STRING" id="456.Ljor_2775"/>
<keyword evidence="1" id="KW-0472">Membrane</keyword>
<dbReference type="AlphaFoldDB" id="A0A0W0VEB2"/>
<evidence type="ECO:0000313" key="2">
    <source>
        <dbReference type="EMBL" id="KTD18469.1"/>
    </source>
</evidence>
<evidence type="ECO:0000313" key="3">
    <source>
        <dbReference type="Proteomes" id="UP000055035"/>
    </source>
</evidence>
<dbReference type="RefSeq" id="WP_058472129.1">
    <property type="nucleotide sequence ID" value="NZ_CAAAIC010000005.1"/>
</dbReference>
<keyword evidence="1" id="KW-1133">Transmembrane helix</keyword>
<name>A0A0W0VEB2_9GAMM</name>
<comment type="caution">
    <text evidence="2">The sequence shown here is derived from an EMBL/GenBank/DDBJ whole genome shotgun (WGS) entry which is preliminary data.</text>
</comment>
<dbReference type="OrthoDB" id="5652060at2"/>
<evidence type="ECO:0008006" key="4">
    <source>
        <dbReference type="Google" id="ProtNLM"/>
    </source>
</evidence>
<dbReference type="EMBL" id="LNYJ01000011">
    <property type="protein sequence ID" value="KTD18469.1"/>
    <property type="molecule type" value="Genomic_DNA"/>
</dbReference>
<dbReference type="Proteomes" id="UP000055035">
    <property type="component" value="Unassembled WGS sequence"/>
</dbReference>
<organism evidence="2 3">
    <name type="scientific">Legionella jordanis</name>
    <dbReference type="NCBI Taxonomy" id="456"/>
    <lineage>
        <taxon>Bacteria</taxon>
        <taxon>Pseudomonadati</taxon>
        <taxon>Pseudomonadota</taxon>
        <taxon>Gammaproteobacteria</taxon>
        <taxon>Legionellales</taxon>
        <taxon>Legionellaceae</taxon>
        <taxon>Legionella</taxon>
    </lineage>
</organism>
<reference evidence="2 3" key="1">
    <citation type="submission" date="2015-11" db="EMBL/GenBank/DDBJ databases">
        <title>Genomic analysis of 38 Legionella species identifies large and diverse effector repertoires.</title>
        <authorList>
            <person name="Burstein D."/>
            <person name="Amaro F."/>
            <person name="Zusman T."/>
            <person name="Lifshitz Z."/>
            <person name="Cohen O."/>
            <person name="Gilbert J.A."/>
            <person name="Pupko T."/>
            <person name="Shuman H.A."/>
            <person name="Segal G."/>
        </authorList>
    </citation>
    <scope>NUCLEOTIDE SEQUENCE [LARGE SCALE GENOMIC DNA]</scope>
    <source>
        <strain evidence="2 3">BL-540</strain>
    </source>
</reference>
<keyword evidence="1" id="KW-0812">Transmembrane</keyword>
<gene>
    <name evidence="2" type="ORF">Ljor_2775</name>
</gene>
<sequence>MKERGIILLSTLLMLSLLSLLIISHMGNFFLFYRSLNQYILKKEMFYKLEFQAAKLAKGNWKIGQACVLEEQDPNSMMSKVAAQGCSLGDEGSNYFYLIEQLGFFPCLQSQLSNQAVSTRHFRVNILSKKPFFAFLQLRVSRAIPVVECPSHSIQRIALGILSWRFLDNFS</sequence>
<proteinExistence type="predicted"/>
<accession>A0A0W0VEB2</accession>
<dbReference type="PATRIC" id="fig|456.5.peg.2973"/>